<feature type="chain" id="PRO_5023915965" evidence="2">
    <location>
        <begin position="25"/>
        <end position="242"/>
    </location>
</feature>
<sequence length="242" mass="26923">MRIRMGFHLPFIFAILSLAAVALANHAAQPAPQLYWNSVLPNTQMPRSISELLHPDSTNEEKSKPENFPLGNRLKPTSEEAKTIKQTIEECEASGLKGEEKYCATSLESMVDFSTSKLGTRNVEAISTEVLEEGATKYMHNYTTMPGLKKLEGDKVVVCHKENYPYAVFFCHAIKQTAAYVLSLKADDGMKVKAVTICHLDTSEWDPEHLSFQILNVKPGTTPICHFISTDAIAWVPKHKSA</sequence>
<dbReference type="AlphaFoldDB" id="A0A5H2XHN7"/>
<protein>
    <submittedName>
        <fullName evidence="4">BURP domain-containing protein</fullName>
    </submittedName>
</protein>
<keyword evidence="2" id="KW-0732">Signal</keyword>
<feature type="compositionally biased region" description="Basic and acidic residues" evidence="1">
    <location>
        <begin position="55"/>
        <end position="65"/>
    </location>
</feature>
<accession>A0A5H2XHN7</accession>
<dbReference type="SMART" id="SM01045">
    <property type="entry name" value="BURP"/>
    <property type="match status" value="1"/>
</dbReference>
<dbReference type="PROSITE" id="PS51277">
    <property type="entry name" value="BURP"/>
    <property type="match status" value="1"/>
</dbReference>
<proteinExistence type="predicted"/>
<name>A0A5H2XHN7_PRUDU</name>
<organism evidence="4">
    <name type="scientific">Prunus dulcis</name>
    <name type="common">Almond</name>
    <name type="synonym">Amygdalus dulcis</name>
    <dbReference type="NCBI Taxonomy" id="3755"/>
    <lineage>
        <taxon>Eukaryota</taxon>
        <taxon>Viridiplantae</taxon>
        <taxon>Streptophyta</taxon>
        <taxon>Embryophyta</taxon>
        <taxon>Tracheophyta</taxon>
        <taxon>Spermatophyta</taxon>
        <taxon>Magnoliopsida</taxon>
        <taxon>eudicotyledons</taxon>
        <taxon>Gunneridae</taxon>
        <taxon>Pentapetalae</taxon>
        <taxon>rosids</taxon>
        <taxon>fabids</taxon>
        <taxon>Rosales</taxon>
        <taxon>Rosaceae</taxon>
        <taxon>Amygdaloideae</taxon>
        <taxon>Amygdaleae</taxon>
        <taxon>Prunus</taxon>
    </lineage>
</organism>
<evidence type="ECO:0000256" key="2">
    <source>
        <dbReference type="SAM" id="SignalP"/>
    </source>
</evidence>
<dbReference type="PANTHER" id="PTHR31236">
    <property type="entry name" value="BURP DOMAIN PROTEIN USPL1-LIKE"/>
    <property type="match status" value="1"/>
</dbReference>
<reference evidence="4" key="1">
    <citation type="journal article" date="2019" name="Science">
        <title>Mutation of a bHLH transcription factor allowed almond domestication.</title>
        <authorList>
            <person name="Sanchez-Perez R."/>
            <person name="Pavan S."/>
            <person name="Mazzeo R."/>
            <person name="Moldovan C."/>
            <person name="Aiese Cigliano R."/>
            <person name="Del Cueto J."/>
            <person name="Ricciardi F."/>
            <person name="Lotti C."/>
            <person name="Ricciardi L."/>
            <person name="Dicenta F."/>
            <person name="Lopez-Marques R.L."/>
            <person name="Lindberg Moller B."/>
        </authorList>
    </citation>
    <scope>NUCLEOTIDE SEQUENCE</scope>
</reference>
<dbReference type="PANTHER" id="PTHR31236:SF2">
    <property type="entry name" value="BURP DOMAIN PROTEIN RD22"/>
    <property type="match status" value="1"/>
</dbReference>
<evidence type="ECO:0000259" key="3">
    <source>
        <dbReference type="PROSITE" id="PS51277"/>
    </source>
</evidence>
<feature type="domain" description="BURP" evidence="3">
    <location>
        <begin position="22"/>
        <end position="238"/>
    </location>
</feature>
<evidence type="ECO:0000313" key="4">
    <source>
        <dbReference type="EMBL" id="BBN67808.1"/>
    </source>
</evidence>
<feature type="region of interest" description="Disordered" evidence="1">
    <location>
        <begin position="55"/>
        <end position="74"/>
    </location>
</feature>
<dbReference type="InterPro" id="IPR004873">
    <property type="entry name" value="BURP_dom"/>
</dbReference>
<feature type="signal peptide" evidence="2">
    <location>
        <begin position="1"/>
        <end position="24"/>
    </location>
</feature>
<gene>
    <name evidence="4" type="ORF">Prudu_192S000100</name>
</gene>
<dbReference type="InterPro" id="IPR044816">
    <property type="entry name" value="BURP"/>
</dbReference>
<evidence type="ECO:0000256" key="1">
    <source>
        <dbReference type="SAM" id="MobiDB-lite"/>
    </source>
</evidence>
<dbReference type="EMBL" id="AP020529">
    <property type="protein sequence ID" value="BBN67808.1"/>
    <property type="molecule type" value="Genomic_DNA"/>
</dbReference>
<dbReference type="Pfam" id="PF03181">
    <property type="entry name" value="BURP"/>
    <property type="match status" value="1"/>
</dbReference>